<evidence type="ECO:0000313" key="3">
    <source>
        <dbReference type="EMBL" id="VAX15345.1"/>
    </source>
</evidence>
<organism evidence="3">
    <name type="scientific">hydrothermal vent metagenome</name>
    <dbReference type="NCBI Taxonomy" id="652676"/>
    <lineage>
        <taxon>unclassified sequences</taxon>
        <taxon>metagenomes</taxon>
        <taxon>ecological metagenomes</taxon>
    </lineage>
</organism>
<protein>
    <recommendedName>
        <fullName evidence="2">Terminase large subunit gp17-like C-terminal domain-containing protein</fullName>
    </recommendedName>
</protein>
<feature type="domain" description="Terminase large subunit gp17-like C-terminal" evidence="2">
    <location>
        <begin position="312"/>
        <end position="462"/>
    </location>
</feature>
<dbReference type="Gene3D" id="3.30.420.240">
    <property type="match status" value="1"/>
</dbReference>
<evidence type="ECO:0000256" key="1">
    <source>
        <dbReference type="ARBA" id="ARBA00022612"/>
    </source>
</evidence>
<dbReference type="EMBL" id="UOGA01000035">
    <property type="protein sequence ID" value="VAX15345.1"/>
    <property type="molecule type" value="Genomic_DNA"/>
</dbReference>
<sequence length="485" mass="54077">MSRLLDFLADPSNFTEAMLKVDDAPVRLDPWQKSYLSAGAKLTSILKARRVGGSWIMTAKMFIRSQTIPRYSGVFVSMNREEARGKIDYADELYDSLPSRWRLKRVTRSRDEISFTDSSGRRSTLRSLAAKAPRGRGGDVGISELPHCLNSKAIYEGALHVTARSDDHRLTIESTPLGKGGVFHDISRGAYPLFQRYEVPWWLSSALCVDVETASIEAKSMTTASRVERFGVETFKTIYASMPEKAFRQESELEFVEMENAAFPMELLMACAEAEYGRSSETTLLFRKIERPPTTLDLQWLKRARRGTFFAGYDPGRKKDQAALVILDRVGERFEVRMAISMRDATFSVQRKALDAILRHGVSALAMDSNGIGMDMAERMERAYPGVARGVSFTRKSKEMMIAGGYNLFSDKRITIPAERVLLGELASIREVVSDSGSVLFHAERAGGSHADMAWALLLAVEAARGSGASQLSYEPLVKRGRIAF</sequence>
<dbReference type="Pfam" id="PF17289">
    <property type="entry name" value="Terminase_6C"/>
    <property type="match status" value="1"/>
</dbReference>
<keyword evidence="1" id="KW-1188">Viral release from host cell</keyword>
<proteinExistence type="predicted"/>
<accession>A0A3B1C9K5</accession>
<gene>
    <name evidence="3" type="ORF">MNBD_NITROSPINAE04-1951</name>
</gene>
<reference evidence="3" key="1">
    <citation type="submission" date="2018-06" db="EMBL/GenBank/DDBJ databases">
        <authorList>
            <person name="Zhirakovskaya E."/>
        </authorList>
    </citation>
    <scope>NUCLEOTIDE SEQUENCE</scope>
</reference>
<dbReference type="InterPro" id="IPR035421">
    <property type="entry name" value="Terminase_6C"/>
</dbReference>
<evidence type="ECO:0000259" key="2">
    <source>
        <dbReference type="Pfam" id="PF17289"/>
    </source>
</evidence>
<dbReference type="Gene3D" id="3.40.50.300">
    <property type="entry name" value="P-loop containing nucleotide triphosphate hydrolases"/>
    <property type="match status" value="1"/>
</dbReference>
<dbReference type="InterPro" id="IPR027417">
    <property type="entry name" value="P-loop_NTPase"/>
</dbReference>
<dbReference type="AlphaFoldDB" id="A0A3B1C9K5"/>
<name>A0A3B1C9K5_9ZZZZ</name>